<feature type="region of interest" description="Disordered" evidence="1">
    <location>
        <begin position="1"/>
        <end position="84"/>
    </location>
</feature>
<reference evidence="2" key="1">
    <citation type="submission" date="2014-09" db="EMBL/GenBank/DDBJ databases">
        <authorList>
            <person name="Magalhaes I.L.F."/>
            <person name="Oliveira U."/>
            <person name="Santos F.R."/>
            <person name="Vidigal T.H.D.A."/>
            <person name="Brescovit A.D."/>
            <person name="Santos A.J."/>
        </authorList>
    </citation>
    <scope>NUCLEOTIDE SEQUENCE</scope>
    <source>
        <tissue evidence="2">Shoot tissue taken approximately 20 cm above the soil surface</tissue>
    </source>
</reference>
<dbReference type="AlphaFoldDB" id="A0A0A9DK54"/>
<accession>A0A0A9DK54</accession>
<feature type="compositionally biased region" description="Basic and acidic residues" evidence="1">
    <location>
        <begin position="1"/>
        <end position="18"/>
    </location>
</feature>
<evidence type="ECO:0000313" key="2">
    <source>
        <dbReference type="EMBL" id="JAD88176.1"/>
    </source>
</evidence>
<feature type="compositionally biased region" description="Basic and acidic residues" evidence="1">
    <location>
        <begin position="74"/>
        <end position="84"/>
    </location>
</feature>
<reference evidence="2" key="2">
    <citation type="journal article" date="2015" name="Data Brief">
        <title>Shoot transcriptome of the giant reed, Arundo donax.</title>
        <authorList>
            <person name="Barrero R.A."/>
            <person name="Guerrero F.D."/>
            <person name="Moolhuijzen P."/>
            <person name="Goolsby J.A."/>
            <person name="Tidwell J."/>
            <person name="Bellgard S.E."/>
            <person name="Bellgard M.I."/>
        </authorList>
    </citation>
    <scope>NUCLEOTIDE SEQUENCE</scope>
    <source>
        <tissue evidence="2">Shoot tissue taken approximately 20 cm above the soil surface</tissue>
    </source>
</reference>
<proteinExistence type="predicted"/>
<sequence>MRDVEPEGRRRASETAGERRRRGRVPPGTTGAEERGLRPSARWAPGQERRGEVVGSESASRRDGNARIGDGPEADAKDGGTPRV</sequence>
<name>A0A0A9DK54_ARUDO</name>
<dbReference type="EMBL" id="GBRH01209719">
    <property type="protein sequence ID" value="JAD88176.1"/>
    <property type="molecule type" value="Transcribed_RNA"/>
</dbReference>
<protein>
    <submittedName>
        <fullName evidence="2">Uncharacterized protein</fullName>
    </submittedName>
</protein>
<organism evidence="2">
    <name type="scientific">Arundo donax</name>
    <name type="common">Giant reed</name>
    <name type="synonym">Donax arundinaceus</name>
    <dbReference type="NCBI Taxonomy" id="35708"/>
    <lineage>
        <taxon>Eukaryota</taxon>
        <taxon>Viridiplantae</taxon>
        <taxon>Streptophyta</taxon>
        <taxon>Embryophyta</taxon>
        <taxon>Tracheophyta</taxon>
        <taxon>Spermatophyta</taxon>
        <taxon>Magnoliopsida</taxon>
        <taxon>Liliopsida</taxon>
        <taxon>Poales</taxon>
        <taxon>Poaceae</taxon>
        <taxon>PACMAD clade</taxon>
        <taxon>Arundinoideae</taxon>
        <taxon>Arundineae</taxon>
        <taxon>Arundo</taxon>
    </lineage>
</organism>
<evidence type="ECO:0000256" key="1">
    <source>
        <dbReference type="SAM" id="MobiDB-lite"/>
    </source>
</evidence>